<feature type="domain" description="Ig-like" evidence="4">
    <location>
        <begin position="133"/>
        <end position="213"/>
    </location>
</feature>
<dbReference type="GO" id="GO:0070593">
    <property type="term" value="P:dendrite self-avoidance"/>
    <property type="evidence" value="ECO:0007669"/>
    <property type="project" value="TreeGrafter"/>
</dbReference>
<feature type="chain" id="PRO_5025611689" description="Ig-like domain-containing protein" evidence="3">
    <location>
        <begin position="28"/>
        <end position="265"/>
    </location>
</feature>
<dbReference type="Proteomes" id="UP000005226">
    <property type="component" value="Chromosome 17"/>
</dbReference>
<reference evidence="5" key="3">
    <citation type="submission" date="2025-09" db="UniProtKB">
        <authorList>
            <consortium name="Ensembl"/>
        </authorList>
    </citation>
    <scope>IDENTIFICATION</scope>
</reference>
<name>A0A674NSE9_TAKRU</name>
<keyword evidence="2" id="KW-0812">Transmembrane</keyword>
<evidence type="ECO:0000256" key="1">
    <source>
        <dbReference type="ARBA" id="ARBA00023319"/>
    </source>
</evidence>
<keyword evidence="2" id="KW-0472">Membrane</keyword>
<dbReference type="GO" id="GO:0007156">
    <property type="term" value="P:homophilic cell adhesion via plasma membrane adhesion molecules"/>
    <property type="evidence" value="ECO:0007669"/>
    <property type="project" value="TreeGrafter"/>
</dbReference>
<dbReference type="InterPro" id="IPR007110">
    <property type="entry name" value="Ig-like_dom"/>
</dbReference>
<keyword evidence="3" id="KW-0732">Signal</keyword>
<sequence length="265" mass="29427">MPGSKSPIMHSANRGLLLLSFLFLVDADSPPRFTRTPEDQTGVQGGVASFVCQAAGDPQPKIVWNKKGKKVSNQRFEVIEFDDGSGSVLRIQPLRTPRDEAIYECHASNSIGEMTASTRLAVLREDQLPPGFPTIDMGPQLKVVERSRTATMLCAASGNPDPEITWFKDFLPVNTSSNNGRIKQLRSESFGKCFCFKVHTLTVHFSTHSSLITLLLLLLLLTCTILVLVNAWHAFTNTRMITTCDDHNMHIRPEASSVWQVTTVW</sequence>
<dbReference type="SUPFAM" id="SSF48726">
    <property type="entry name" value="Immunoglobulin"/>
    <property type="match status" value="2"/>
</dbReference>
<feature type="signal peptide" evidence="3">
    <location>
        <begin position="1"/>
        <end position="27"/>
    </location>
</feature>
<dbReference type="GO" id="GO:0005886">
    <property type="term" value="C:plasma membrane"/>
    <property type="evidence" value="ECO:0007669"/>
    <property type="project" value="TreeGrafter"/>
</dbReference>
<dbReference type="InterPro" id="IPR036179">
    <property type="entry name" value="Ig-like_dom_sf"/>
</dbReference>
<dbReference type="PANTHER" id="PTHR10075">
    <property type="entry name" value="BASIGIN RELATED"/>
    <property type="match status" value="1"/>
</dbReference>
<dbReference type="PANTHER" id="PTHR10075:SF103">
    <property type="entry name" value="ROUNDABOUT HOMOLOG 4"/>
    <property type="match status" value="1"/>
</dbReference>
<keyword evidence="2" id="KW-1133">Transmembrane helix</keyword>
<evidence type="ECO:0000313" key="6">
    <source>
        <dbReference type="Proteomes" id="UP000005226"/>
    </source>
</evidence>
<dbReference type="FunFam" id="2.60.40.10:FF:003582">
    <property type="match status" value="1"/>
</dbReference>
<keyword evidence="6" id="KW-1185">Reference proteome</keyword>
<dbReference type="SMART" id="SM00408">
    <property type="entry name" value="IGc2"/>
    <property type="match status" value="2"/>
</dbReference>
<dbReference type="Pfam" id="PF07679">
    <property type="entry name" value="I-set"/>
    <property type="match status" value="2"/>
</dbReference>
<dbReference type="GO" id="GO:0030424">
    <property type="term" value="C:axon"/>
    <property type="evidence" value="ECO:0007669"/>
    <property type="project" value="TreeGrafter"/>
</dbReference>
<evidence type="ECO:0000256" key="2">
    <source>
        <dbReference type="SAM" id="Phobius"/>
    </source>
</evidence>
<reference evidence="5" key="2">
    <citation type="submission" date="2025-08" db="UniProtKB">
        <authorList>
            <consortium name="Ensembl"/>
        </authorList>
    </citation>
    <scope>IDENTIFICATION</scope>
</reference>
<proteinExistence type="predicted"/>
<dbReference type="GO" id="GO:0098632">
    <property type="term" value="F:cell-cell adhesion mediator activity"/>
    <property type="evidence" value="ECO:0007669"/>
    <property type="project" value="TreeGrafter"/>
</dbReference>
<dbReference type="InterPro" id="IPR003598">
    <property type="entry name" value="Ig_sub2"/>
</dbReference>
<dbReference type="InterPro" id="IPR013783">
    <property type="entry name" value="Ig-like_fold"/>
</dbReference>
<dbReference type="InterPro" id="IPR013098">
    <property type="entry name" value="Ig_I-set"/>
</dbReference>
<evidence type="ECO:0000256" key="3">
    <source>
        <dbReference type="SAM" id="SignalP"/>
    </source>
</evidence>
<protein>
    <recommendedName>
        <fullName evidence="4">Ig-like domain-containing protein</fullName>
    </recommendedName>
</protein>
<accession>A0A674NSE9</accession>
<dbReference type="Ensembl" id="ENSTRUT00000059995.1">
    <property type="protein sequence ID" value="ENSTRUP00000076324.1"/>
    <property type="gene ID" value="ENSTRUG00000027537.1"/>
</dbReference>
<organism evidence="5 6">
    <name type="scientific">Takifugu rubripes</name>
    <name type="common">Japanese pufferfish</name>
    <name type="synonym">Fugu rubripes</name>
    <dbReference type="NCBI Taxonomy" id="31033"/>
    <lineage>
        <taxon>Eukaryota</taxon>
        <taxon>Metazoa</taxon>
        <taxon>Chordata</taxon>
        <taxon>Craniata</taxon>
        <taxon>Vertebrata</taxon>
        <taxon>Euteleostomi</taxon>
        <taxon>Actinopterygii</taxon>
        <taxon>Neopterygii</taxon>
        <taxon>Teleostei</taxon>
        <taxon>Neoteleostei</taxon>
        <taxon>Acanthomorphata</taxon>
        <taxon>Eupercaria</taxon>
        <taxon>Tetraodontiformes</taxon>
        <taxon>Tetradontoidea</taxon>
        <taxon>Tetraodontidae</taxon>
        <taxon>Takifugu</taxon>
    </lineage>
</organism>
<feature type="domain" description="Ig-like" evidence="4">
    <location>
        <begin position="31"/>
        <end position="121"/>
    </location>
</feature>
<evidence type="ECO:0000313" key="5">
    <source>
        <dbReference type="Ensembl" id="ENSTRUP00000076324.1"/>
    </source>
</evidence>
<evidence type="ECO:0000259" key="4">
    <source>
        <dbReference type="PROSITE" id="PS50835"/>
    </source>
</evidence>
<dbReference type="InterPro" id="IPR003599">
    <property type="entry name" value="Ig_sub"/>
</dbReference>
<dbReference type="FunFam" id="2.60.40.10:FF:000023">
    <property type="entry name" value="receptor-type tyrosine-protein phosphatase delta isoform X2"/>
    <property type="match status" value="1"/>
</dbReference>
<reference evidence="5 6" key="1">
    <citation type="journal article" date="2011" name="Genome Biol. Evol.">
        <title>Integration of the genetic map and genome assembly of fugu facilitates insights into distinct features of genome evolution in teleosts and mammals.</title>
        <authorList>
            <person name="Kai W."/>
            <person name="Kikuchi K."/>
            <person name="Tohari S."/>
            <person name="Chew A.K."/>
            <person name="Tay A."/>
            <person name="Fujiwara A."/>
            <person name="Hosoya S."/>
            <person name="Suetake H."/>
            <person name="Naruse K."/>
            <person name="Brenner S."/>
            <person name="Suzuki Y."/>
            <person name="Venkatesh B."/>
        </authorList>
    </citation>
    <scope>NUCLEOTIDE SEQUENCE [LARGE SCALE GENOMIC DNA]</scope>
</reference>
<dbReference type="AlphaFoldDB" id="A0A674NSE9"/>
<dbReference type="Gene3D" id="2.60.40.10">
    <property type="entry name" value="Immunoglobulins"/>
    <property type="match status" value="2"/>
</dbReference>
<dbReference type="GeneTree" id="ENSGT00940000153617"/>
<dbReference type="GO" id="GO:0007411">
    <property type="term" value="P:axon guidance"/>
    <property type="evidence" value="ECO:0007669"/>
    <property type="project" value="TreeGrafter"/>
</dbReference>
<feature type="transmembrane region" description="Helical" evidence="2">
    <location>
        <begin position="211"/>
        <end position="232"/>
    </location>
</feature>
<dbReference type="PROSITE" id="PS50835">
    <property type="entry name" value="IG_LIKE"/>
    <property type="match status" value="2"/>
</dbReference>
<dbReference type="SMART" id="SM00409">
    <property type="entry name" value="IG"/>
    <property type="match status" value="2"/>
</dbReference>
<keyword evidence="1" id="KW-0393">Immunoglobulin domain</keyword>